<keyword evidence="9 10" id="KW-0998">Cell outer membrane</keyword>
<accession>A0A941F1S2</accession>
<dbReference type="PROSITE" id="PS52016">
    <property type="entry name" value="TONB_DEPENDENT_REC_3"/>
    <property type="match status" value="1"/>
</dbReference>
<dbReference type="InterPro" id="IPR023997">
    <property type="entry name" value="TonB-dep_OMP_SusC/RagA_CS"/>
</dbReference>
<evidence type="ECO:0000256" key="7">
    <source>
        <dbReference type="ARBA" id="ARBA00023077"/>
    </source>
</evidence>
<dbReference type="InterPro" id="IPR012910">
    <property type="entry name" value="Plug_dom"/>
</dbReference>
<evidence type="ECO:0000259" key="12">
    <source>
        <dbReference type="Pfam" id="PF00593"/>
    </source>
</evidence>
<dbReference type="Pfam" id="PF07715">
    <property type="entry name" value="Plug"/>
    <property type="match status" value="1"/>
</dbReference>
<dbReference type="Proteomes" id="UP000679220">
    <property type="component" value="Unassembled WGS sequence"/>
</dbReference>
<dbReference type="InterPro" id="IPR011662">
    <property type="entry name" value="Secretin/TonB_short_N"/>
</dbReference>
<dbReference type="InterPro" id="IPR039426">
    <property type="entry name" value="TonB-dep_rcpt-like"/>
</dbReference>
<dbReference type="FunFam" id="2.170.130.10:FF:000024">
    <property type="entry name" value="Outer membrane protein"/>
    <property type="match status" value="1"/>
</dbReference>
<protein>
    <submittedName>
        <fullName evidence="15">TonB-dependent receptor</fullName>
    </submittedName>
</protein>
<keyword evidence="7 11" id="KW-0798">TonB box</keyword>
<keyword evidence="8 10" id="KW-0472">Membrane</keyword>
<dbReference type="Pfam" id="PF07660">
    <property type="entry name" value="STN"/>
    <property type="match status" value="1"/>
</dbReference>
<dbReference type="Pfam" id="PF13715">
    <property type="entry name" value="CarbopepD_reg_2"/>
    <property type="match status" value="1"/>
</dbReference>
<dbReference type="InterPro" id="IPR023996">
    <property type="entry name" value="TonB-dep_OMP_SusC/RagA"/>
</dbReference>
<evidence type="ECO:0000259" key="14">
    <source>
        <dbReference type="Pfam" id="PF07715"/>
    </source>
</evidence>
<dbReference type="SUPFAM" id="SSF49464">
    <property type="entry name" value="Carboxypeptidase regulatory domain-like"/>
    <property type="match status" value="1"/>
</dbReference>
<sequence>MKRKTNHPDCLHNYRRKKIYRIMKLLSVFLFCGSMVISAAGYAQNKRVTIQESTISIQELFEQIENSADCRFAYSNSQLNPQQIVSVNVKDSDVEEVLKQVLDKNLTYKVIENYYVIVDKTQSDVVAQVQQHVVEGKVTDHMGEPLPGVNVYEQENPTSGVITGIDGSFSISVSSENASLTFSFVGFESQVVNVAGRTNFNITMVEEATGLDEVVVVAYGTQKKVNVTGSVSAVTSDKIEERPVQNVSQALQGIVPGLNVTSSGGGELNNPLKINIRGAGTIGDGSNSGPLILIDGMEGDMNSLNPQDIESISVLKDAASSAIYGSRAPFGVILITTKRGKEGRMQINYNNNFRWSDPLLKPNMLDSYTFAKYWNDARANAGQNPAFTDEVLERILAYQKGEIDYGTVANTNGDRWQQYTGSHANTDWFEEHYKSWTPSQEHALSMNGGSEKIQYYLSTNYLNQNGLLRHANDSFDRFTVTANVTAKLADFASIRYNTKFIRETYEKATHQFGLFYHNIARRWPTNPVYDPNGFYADGGEILQLREGGRNISEKDQNYQQFRLDIEPIKGWKLIGELNYRTDTYFSSSNYLPAYAHDVAGNPYAVGVGWLSPGSTQASEYASKTTYMSPNLYTQFTKEFEGGHNLTALAGFQSEENKTRNLGGYRNDLISPDLPTINTASGEDKITSGGYGHWATAGFFGRINYNYQEKYLVELNARYDGTSRFLREERWNLFPSLSVGWNIARENFWQPLEDKINTFKLRASWGELGNQNTNNWYPFYTTMPVGTANGSWMINGMRPNTASSPGLVSSLLTWETVRSWNIGLDAGMFDNRLTLVFDYFQRFTEDMVGPAPELPATLGTSVPKINNADMKSYGFELELSWRDKIGQVSYGVRGILADDQQEVTCYPNENGRVDMWYAGRMGGEIWGYTTHGIAKSDDEMNNWLANHDQSVMGSNWAAGDIMYEDLNNDGEINSGSGVLGDTGDYSIIGNNTPRYKFSIDLDAAWKGIDFRMLWQGVGKRDYALGGPYFWGANGNMWQAAGFKEHMDYFRPEGHELGANVDGYYPRPIMSWESNKNTKTQTRYLQNAAYIRLKNIQVGYTIPQTFTKKYGVQKLRFYVSGENLLTFTDMTKIFDPETIDGGWSDGKIYPLSKTISAGCSITF</sequence>
<reference evidence="15" key="2">
    <citation type="submission" date="2021-04" db="EMBL/GenBank/DDBJ databases">
        <authorList>
            <person name="Zhang T."/>
            <person name="Zhang Y."/>
            <person name="Lu D."/>
            <person name="Zuo D."/>
            <person name="Du Z."/>
        </authorList>
    </citation>
    <scope>NUCLEOTIDE SEQUENCE</scope>
    <source>
        <strain evidence="15">JR1</strain>
    </source>
</reference>
<organism evidence="15 16">
    <name type="scientific">Carboxylicivirga sediminis</name>
    <dbReference type="NCBI Taxonomy" id="2006564"/>
    <lineage>
        <taxon>Bacteria</taxon>
        <taxon>Pseudomonadati</taxon>
        <taxon>Bacteroidota</taxon>
        <taxon>Bacteroidia</taxon>
        <taxon>Marinilabiliales</taxon>
        <taxon>Marinilabiliaceae</taxon>
        <taxon>Carboxylicivirga</taxon>
    </lineage>
</organism>
<dbReference type="AlphaFoldDB" id="A0A941F1S2"/>
<evidence type="ECO:0000256" key="3">
    <source>
        <dbReference type="ARBA" id="ARBA00022452"/>
    </source>
</evidence>
<evidence type="ECO:0000256" key="11">
    <source>
        <dbReference type="RuleBase" id="RU003357"/>
    </source>
</evidence>
<name>A0A941F1S2_9BACT</name>
<evidence type="ECO:0000256" key="8">
    <source>
        <dbReference type="ARBA" id="ARBA00023136"/>
    </source>
</evidence>
<dbReference type="InterPro" id="IPR000531">
    <property type="entry name" value="Beta-barrel_TonB"/>
</dbReference>
<keyword evidence="5 10" id="KW-0812">Transmembrane</keyword>
<dbReference type="Gene3D" id="2.170.130.10">
    <property type="entry name" value="TonB-dependent receptor, plug domain"/>
    <property type="match status" value="1"/>
</dbReference>
<evidence type="ECO:0000256" key="5">
    <source>
        <dbReference type="ARBA" id="ARBA00022692"/>
    </source>
</evidence>
<dbReference type="NCBIfam" id="TIGR04056">
    <property type="entry name" value="OMP_RagA_SusC"/>
    <property type="match status" value="1"/>
</dbReference>
<dbReference type="InterPro" id="IPR008969">
    <property type="entry name" value="CarboxyPept-like_regulatory"/>
</dbReference>
<comment type="caution">
    <text evidence="15">The sequence shown here is derived from an EMBL/GenBank/DDBJ whole genome shotgun (WGS) entry which is preliminary data.</text>
</comment>
<keyword evidence="6" id="KW-0408">Iron</keyword>
<proteinExistence type="inferred from homology"/>
<evidence type="ECO:0000256" key="6">
    <source>
        <dbReference type="ARBA" id="ARBA00023004"/>
    </source>
</evidence>
<dbReference type="RefSeq" id="WP_212188480.1">
    <property type="nucleotide sequence ID" value="NZ_JAGTAR010000003.1"/>
</dbReference>
<evidence type="ECO:0000256" key="4">
    <source>
        <dbReference type="ARBA" id="ARBA00022496"/>
    </source>
</evidence>
<evidence type="ECO:0000256" key="9">
    <source>
        <dbReference type="ARBA" id="ARBA00023237"/>
    </source>
</evidence>
<reference evidence="15" key="1">
    <citation type="journal article" date="2018" name="Int. J. Syst. Evol. Microbiol.">
        <title>Carboxylicivirga sediminis sp. nov., isolated from coastal sediment.</title>
        <authorList>
            <person name="Wang F.Q."/>
            <person name="Ren L.H."/>
            <person name="Zou R.J."/>
            <person name="Sun Y.Z."/>
            <person name="Liu X.J."/>
            <person name="Jiang F."/>
            <person name="Liu L.J."/>
        </authorList>
    </citation>
    <scope>NUCLEOTIDE SEQUENCE</scope>
    <source>
        <strain evidence="15">JR1</strain>
    </source>
</reference>
<feature type="domain" description="TonB-dependent receptor-like beta-barrel" evidence="12">
    <location>
        <begin position="507"/>
        <end position="1122"/>
    </location>
</feature>
<evidence type="ECO:0000313" key="15">
    <source>
        <dbReference type="EMBL" id="MBR8534578.1"/>
    </source>
</evidence>
<dbReference type="NCBIfam" id="TIGR04057">
    <property type="entry name" value="SusC_RagA_signa"/>
    <property type="match status" value="1"/>
</dbReference>
<dbReference type="Pfam" id="PF00593">
    <property type="entry name" value="TonB_dep_Rec_b-barrel"/>
    <property type="match status" value="1"/>
</dbReference>
<evidence type="ECO:0000256" key="2">
    <source>
        <dbReference type="ARBA" id="ARBA00022448"/>
    </source>
</evidence>
<dbReference type="GO" id="GO:0006826">
    <property type="term" value="P:iron ion transport"/>
    <property type="evidence" value="ECO:0007669"/>
    <property type="project" value="UniProtKB-KW"/>
</dbReference>
<dbReference type="InterPro" id="IPR037066">
    <property type="entry name" value="Plug_dom_sf"/>
</dbReference>
<evidence type="ECO:0000256" key="10">
    <source>
        <dbReference type="PROSITE-ProRule" id="PRU01360"/>
    </source>
</evidence>
<keyword evidence="2 10" id="KW-0813">Transport</keyword>
<evidence type="ECO:0000313" key="16">
    <source>
        <dbReference type="Proteomes" id="UP000679220"/>
    </source>
</evidence>
<keyword evidence="15" id="KW-0675">Receptor</keyword>
<keyword evidence="3 10" id="KW-1134">Transmembrane beta strand</keyword>
<feature type="domain" description="Secretin/TonB short N-terminal" evidence="13">
    <location>
        <begin position="72"/>
        <end position="119"/>
    </location>
</feature>
<dbReference type="SUPFAM" id="SSF56935">
    <property type="entry name" value="Porins"/>
    <property type="match status" value="1"/>
</dbReference>
<dbReference type="Gene3D" id="2.40.170.20">
    <property type="entry name" value="TonB-dependent receptor, beta-barrel domain"/>
    <property type="match status" value="1"/>
</dbReference>
<dbReference type="Gene3D" id="2.60.40.1120">
    <property type="entry name" value="Carboxypeptidase-like, regulatory domain"/>
    <property type="match status" value="1"/>
</dbReference>
<feature type="domain" description="TonB-dependent receptor plug" evidence="14">
    <location>
        <begin position="224"/>
        <end position="332"/>
    </location>
</feature>
<evidence type="ECO:0000256" key="1">
    <source>
        <dbReference type="ARBA" id="ARBA00004571"/>
    </source>
</evidence>
<gene>
    <name evidence="15" type="ORF">KDU71_03330</name>
</gene>
<comment type="similarity">
    <text evidence="10 11">Belongs to the TonB-dependent receptor family.</text>
</comment>
<keyword evidence="4" id="KW-0406">Ion transport</keyword>
<dbReference type="InterPro" id="IPR036942">
    <property type="entry name" value="Beta-barrel_TonB_sf"/>
</dbReference>
<keyword evidence="4" id="KW-0410">Iron transport</keyword>
<keyword evidence="16" id="KW-1185">Reference proteome</keyword>
<dbReference type="GO" id="GO:0009279">
    <property type="term" value="C:cell outer membrane"/>
    <property type="evidence" value="ECO:0007669"/>
    <property type="project" value="UniProtKB-SubCell"/>
</dbReference>
<comment type="subcellular location">
    <subcellularLocation>
        <location evidence="1 10">Cell outer membrane</location>
        <topology evidence="1 10">Multi-pass membrane protein</topology>
    </subcellularLocation>
</comment>
<dbReference type="EMBL" id="JAGTAR010000003">
    <property type="protein sequence ID" value="MBR8534578.1"/>
    <property type="molecule type" value="Genomic_DNA"/>
</dbReference>
<evidence type="ECO:0000259" key="13">
    <source>
        <dbReference type="Pfam" id="PF07660"/>
    </source>
</evidence>